<dbReference type="Pfam" id="PF00293">
    <property type="entry name" value="NUDIX"/>
    <property type="match status" value="1"/>
</dbReference>
<evidence type="ECO:0000256" key="1">
    <source>
        <dbReference type="ARBA" id="ARBA00022801"/>
    </source>
</evidence>
<dbReference type="CDD" id="cd02883">
    <property type="entry name" value="NUDIX_Hydrolase"/>
    <property type="match status" value="1"/>
</dbReference>
<dbReference type="PROSITE" id="PS51462">
    <property type="entry name" value="NUDIX"/>
    <property type="match status" value="1"/>
</dbReference>
<dbReference type="InterPro" id="IPR015797">
    <property type="entry name" value="NUDIX_hydrolase-like_dom_sf"/>
</dbReference>
<dbReference type="SUPFAM" id="SSF55811">
    <property type="entry name" value="Nudix"/>
    <property type="match status" value="1"/>
</dbReference>
<dbReference type="InterPro" id="IPR020476">
    <property type="entry name" value="Nudix_hydrolase"/>
</dbReference>
<keyword evidence="1" id="KW-0378">Hydrolase</keyword>
<proteinExistence type="predicted"/>
<protein>
    <recommendedName>
        <fullName evidence="2">Nudix hydrolase domain-containing protein</fullName>
    </recommendedName>
</protein>
<accession>A0A0F9SYD6</accession>
<reference evidence="3" key="1">
    <citation type="journal article" date="2015" name="Nature">
        <title>Complex archaea that bridge the gap between prokaryotes and eukaryotes.</title>
        <authorList>
            <person name="Spang A."/>
            <person name="Saw J.H."/>
            <person name="Jorgensen S.L."/>
            <person name="Zaremba-Niedzwiedzka K."/>
            <person name="Martijn J."/>
            <person name="Lind A.E."/>
            <person name="van Eijk R."/>
            <person name="Schleper C."/>
            <person name="Guy L."/>
            <person name="Ettema T.J."/>
        </authorList>
    </citation>
    <scope>NUCLEOTIDE SEQUENCE</scope>
</reference>
<dbReference type="PROSITE" id="PS00893">
    <property type="entry name" value="NUDIX_BOX"/>
    <property type="match status" value="1"/>
</dbReference>
<name>A0A0F9SYD6_9ZZZZ</name>
<dbReference type="InterPro" id="IPR020084">
    <property type="entry name" value="NUDIX_hydrolase_CS"/>
</dbReference>
<dbReference type="EMBL" id="LAZR01000468">
    <property type="protein sequence ID" value="KKN67667.1"/>
    <property type="molecule type" value="Genomic_DNA"/>
</dbReference>
<dbReference type="PRINTS" id="PR00502">
    <property type="entry name" value="NUDIXFAMILY"/>
</dbReference>
<evidence type="ECO:0000259" key="2">
    <source>
        <dbReference type="PROSITE" id="PS51462"/>
    </source>
</evidence>
<organism evidence="3">
    <name type="scientific">marine sediment metagenome</name>
    <dbReference type="NCBI Taxonomy" id="412755"/>
    <lineage>
        <taxon>unclassified sequences</taxon>
        <taxon>metagenomes</taxon>
        <taxon>ecological metagenomes</taxon>
    </lineage>
</organism>
<comment type="caution">
    <text evidence="3">The sequence shown here is derived from an EMBL/GenBank/DDBJ whole genome shotgun (WGS) entry which is preliminary data.</text>
</comment>
<dbReference type="PANTHER" id="PTHR43736">
    <property type="entry name" value="ADP-RIBOSE PYROPHOSPHATASE"/>
    <property type="match status" value="1"/>
</dbReference>
<evidence type="ECO:0000313" key="3">
    <source>
        <dbReference type="EMBL" id="KKN67667.1"/>
    </source>
</evidence>
<dbReference type="Gene3D" id="3.90.79.10">
    <property type="entry name" value="Nucleoside Triphosphate Pyrophosphohydrolase"/>
    <property type="match status" value="1"/>
</dbReference>
<dbReference type="GO" id="GO:0016787">
    <property type="term" value="F:hydrolase activity"/>
    <property type="evidence" value="ECO:0007669"/>
    <property type="project" value="UniProtKB-KW"/>
</dbReference>
<feature type="domain" description="Nudix hydrolase" evidence="2">
    <location>
        <begin position="18"/>
        <end position="146"/>
    </location>
</feature>
<dbReference type="PANTHER" id="PTHR43736:SF1">
    <property type="entry name" value="DIHYDRONEOPTERIN TRIPHOSPHATE DIPHOSPHATASE"/>
    <property type="match status" value="1"/>
</dbReference>
<dbReference type="InterPro" id="IPR000086">
    <property type="entry name" value="NUDIX_hydrolase_dom"/>
</dbReference>
<sequence length="146" mass="16502">MNADIILSLSEKFLKLAQSNFGAGILFLCKDDNTILFVRRSSEVDEPGTWGIPGGALEAGEEPSEAAWRETIEELGSRPHRVRLIDTIVKKDKYGEYHIFVVNISADEKTIWTPKITLNHESSEYKWFRLGAMPDNLHSAINIIRT</sequence>
<gene>
    <name evidence="3" type="ORF">LCGC14_0459260</name>
</gene>
<dbReference type="AlphaFoldDB" id="A0A0F9SYD6"/>